<sequence>MLRISKRAAQFYKKEMELVDGDALNLFVRYNGEETGGFSFGVEKSPENTSGIIVEGITFSVKPEDDWLMATIQLDVDDDGKDLIYKRYD</sequence>
<evidence type="ECO:0008006" key="3">
    <source>
        <dbReference type="Google" id="ProtNLM"/>
    </source>
</evidence>
<comment type="caution">
    <text evidence="1">The sequence shown here is derived from an EMBL/GenBank/DDBJ whole genome shotgun (WGS) entry which is preliminary data.</text>
</comment>
<dbReference type="SUPFAM" id="SSF89360">
    <property type="entry name" value="HesB-like domain"/>
    <property type="match status" value="1"/>
</dbReference>
<name>A0ABV9GHU0_9BACL</name>
<accession>A0ABV9GHU0</accession>
<keyword evidence="2" id="KW-1185">Reference proteome</keyword>
<dbReference type="InterPro" id="IPR035903">
    <property type="entry name" value="HesB-like_dom_sf"/>
</dbReference>
<evidence type="ECO:0000313" key="1">
    <source>
        <dbReference type="EMBL" id="MFC4617443.1"/>
    </source>
</evidence>
<protein>
    <recommendedName>
        <fullName evidence="3">FeS cluster biogenesis domain-containing protein</fullName>
    </recommendedName>
</protein>
<dbReference type="EMBL" id="JBHSFW010000001">
    <property type="protein sequence ID" value="MFC4617443.1"/>
    <property type="molecule type" value="Genomic_DNA"/>
</dbReference>
<organism evidence="1 2">
    <name type="scientific">Camelliibacillus cellulosilyticus</name>
    <dbReference type="NCBI Taxonomy" id="2174486"/>
    <lineage>
        <taxon>Bacteria</taxon>
        <taxon>Bacillati</taxon>
        <taxon>Bacillota</taxon>
        <taxon>Bacilli</taxon>
        <taxon>Bacillales</taxon>
        <taxon>Sporolactobacillaceae</taxon>
        <taxon>Camelliibacillus</taxon>
    </lineage>
</organism>
<dbReference type="RefSeq" id="WP_376844485.1">
    <property type="nucleotide sequence ID" value="NZ_JBHSFW010000001.1"/>
</dbReference>
<evidence type="ECO:0000313" key="2">
    <source>
        <dbReference type="Proteomes" id="UP001596022"/>
    </source>
</evidence>
<proteinExistence type="predicted"/>
<gene>
    <name evidence="1" type="ORF">ACFO4N_01710</name>
</gene>
<reference evidence="2" key="1">
    <citation type="journal article" date="2019" name="Int. J. Syst. Evol. Microbiol.">
        <title>The Global Catalogue of Microorganisms (GCM) 10K type strain sequencing project: providing services to taxonomists for standard genome sequencing and annotation.</title>
        <authorList>
            <consortium name="The Broad Institute Genomics Platform"/>
            <consortium name="The Broad Institute Genome Sequencing Center for Infectious Disease"/>
            <person name="Wu L."/>
            <person name="Ma J."/>
        </authorList>
    </citation>
    <scope>NUCLEOTIDE SEQUENCE [LARGE SCALE GENOMIC DNA]</scope>
    <source>
        <strain evidence="2">CGMCC 1.16306</strain>
    </source>
</reference>
<dbReference type="Proteomes" id="UP001596022">
    <property type="component" value="Unassembled WGS sequence"/>
</dbReference>